<reference evidence="1" key="1">
    <citation type="journal article" date="2015" name="Nature">
        <title>Complex archaea that bridge the gap between prokaryotes and eukaryotes.</title>
        <authorList>
            <person name="Spang A."/>
            <person name="Saw J.H."/>
            <person name="Jorgensen S.L."/>
            <person name="Zaremba-Niedzwiedzka K."/>
            <person name="Martijn J."/>
            <person name="Lind A.E."/>
            <person name="van Eijk R."/>
            <person name="Schleper C."/>
            <person name="Guy L."/>
            <person name="Ettema T.J."/>
        </authorList>
    </citation>
    <scope>NUCLEOTIDE SEQUENCE</scope>
</reference>
<organism evidence="1">
    <name type="scientific">marine sediment metagenome</name>
    <dbReference type="NCBI Taxonomy" id="412755"/>
    <lineage>
        <taxon>unclassified sequences</taxon>
        <taxon>metagenomes</taxon>
        <taxon>ecological metagenomes</taxon>
    </lineage>
</organism>
<evidence type="ECO:0000313" key="1">
    <source>
        <dbReference type="EMBL" id="KKK86760.1"/>
    </source>
</evidence>
<name>A0A0F8ZL46_9ZZZZ</name>
<comment type="caution">
    <text evidence="1">The sequence shown here is derived from an EMBL/GenBank/DDBJ whole genome shotgun (WGS) entry which is preliminary data.</text>
</comment>
<dbReference type="AlphaFoldDB" id="A0A0F8ZL46"/>
<sequence length="289" mass="29783">VIDEATGQRRFDTTFGSPLTAADLAQAQQGPGGFEQVTIEIAGREATLLVDPVTKQPIPGAAGGPFFAPDEAAETAEALANVFAQGQIDIQQLEAERLGLEISGFEEDRAARLASRKAEQKALAAQTAATKAATAATLRGAFSTPAGRLRSLVSRGRELGLPEVSAELLAGGEGQIAELGSLLARTGTPPSTFDVDLRALSEGGFVLPESIAQVFPELAGGDIPLDAAGLAGAIPTGQFLSNLSPAEQDVFNVLATDVFGVDLRELEEAQRRLSPTAGAADQIIGAIRA</sequence>
<feature type="non-terminal residue" evidence="1">
    <location>
        <position position="1"/>
    </location>
</feature>
<protein>
    <submittedName>
        <fullName evidence="1">Uncharacterized protein</fullName>
    </submittedName>
</protein>
<proteinExistence type="predicted"/>
<accession>A0A0F8ZL46</accession>
<dbReference type="EMBL" id="LAZR01050702">
    <property type="protein sequence ID" value="KKK86760.1"/>
    <property type="molecule type" value="Genomic_DNA"/>
</dbReference>
<gene>
    <name evidence="1" type="ORF">LCGC14_2760010</name>
</gene>